<evidence type="ECO:0000259" key="2">
    <source>
        <dbReference type="PROSITE" id="PS00028"/>
    </source>
</evidence>
<dbReference type="Proteomes" id="UP001566132">
    <property type="component" value="Unassembled WGS sequence"/>
</dbReference>
<comment type="caution">
    <text evidence="3">The sequence shown here is derived from an EMBL/GenBank/DDBJ whole genome shotgun (WGS) entry which is preliminary data.</text>
</comment>
<feature type="compositionally biased region" description="Polar residues" evidence="1">
    <location>
        <begin position="589"/>
        <end position="598"/>
    </location>
</feature>
<accession>A0ABD1EPR5</accession>
<feature type="region of interest" description="Disordered" evidence="1">
    <location>
        <begin position="657"/>
        <end position="676"/>
    </location>
</feature>
<organism evidence="3 4">
    <name type="scientific">Hypothenemus hampei</name>
    <name type="common">Coffee berry borer</name>
    <dbReference type="NCBI Taxonomy" id="57062"/>
    <lineage>
        <taxon>Eukaryota</taxon>
        <taxon>Metazoa</taxon>
        <taxon>Ecdysozoa</taxon>
        <taxon>Arthropoda</taxon>
        <taxon>Hexapoda</taxon>
        <taxon>Insecta</taxon>
        <taxon>Pterygota</taxon>
        <taxon>Neoptera</taxon>
        <taxon>Endopterygota</taxon>
        <taxon>Coleoptera</taxon>
        <taxon>Polyphaga</taxon>
        <taxon>Cucujiformia</taxon>
        <taxon>Curculionidae</taxon>
        <taxon>Scolytinae</taxon>
        <taxon>Hypothenemus</taxon>
    </lineage>
</organism>
<dbReference type="EMBL" id="JBDJPC010000005">
    <property type="protein sequence ID" value="KAL1500764.1"/>
    <property type="molecule type" value="Genomic_DNA"/>
</dbReference>
<name>A0ABD1EPR5_HYPHA</name>
<evidence type="ECO:0000256" key="1">
    <source>
        <dbReference type="SAM" id="MobiDB-lite"/>
    </source>
</evidence>
<feature type="domain" description="C2H2-type" evidence="2">
    <location>
        <begin position="46"/>
        <end position="66"/>
    </location>
</feature>
<reference evidence="3 4" key="1">
    <citation type="submission" date="2024-05" db="EMBL/GenBank/DDBJ databases">
        <title>Genetic variation in Jamaican populations of the coffee berry borer (Hypothenemus hampei).</title>
        <authorList>
            <person name="Errbii M."/>
            <person name="Myrie A."/>
        </authorList>
    </citation>
    <scope>NUCLEOTIDE SEQUENCE [LARGE SCALE GENOMIC DNA]</scope>
    <source>
        <strain evidence="3">JA-Hopewell-2020-01-JO</strain>
        <tissue evidence="3">Whole body</tissue>
    </source>
</reference>
<feature type="compositionally biased region" description="Polar residues" evidence="1">
    <location>
        <begin position="200"/>
        <end position="243"/>
    </location>
</feature>
<evidence type="ECO:0000313" key="4">
    <source>
        <dbReference type="Proteomes" id="UP001566132"/>
    </source>
</evidence>
<gene>
    <name evidence="3" type="ORF">ABEB36_006209</name>
</gene>
<feature type="region of interest" description="Disordered" evidence="1">
    <location>
        <begin position="418"/>
        <end position="553"/>
    </location>
</feature>
<feature type="region of interest" description="Disordered" evidence="1">
    <location>
        <begin position="102"/>
        <end position="133"/>
    </location>
</feature>
<dbReference type="AlphaFoldDB" id="A0ABD1EPR5"/>
<feature type="compositionally biased region" description="Low complexity" evidence="1">
    <location>
        <begin position="493"/>
        <end position="509"/>
    </location>
</feature>
<dbReference type="PROSITE" id="PS00028">
    <property type="entry name" value="ZINC_FINGER_C2H2_1"/>
    <property type="match status" value="2"/>
</dbReference>
<protein>
    <recommendedName>
        <fullName evidence="2">C2H2-type domain-containing protein</fullName>
    </recommendedName>
</protein>
<feature type="domain" description="C2H2-type" evidence="2">
    <location>
        <begin position="762"/>
        <end position="783"/>
    </location>
</feature>
<feature type="region of interest" description="Disordered" evidence="1">
    <location>
        <begin position="179"/>
        <end position="266"/>
    </location>
</feature>
<feature type="region of interest" description="Disordered" evidence="1">
    <location>
        <begin position="577"/>
        <end position="616"/>
    </location>
</feature>
<feature type="compositionally biased region" description="Pro residues" evidence="1">
    <location>
        <begin position="430"/>
        <end position="486"/>
    </location>
</feature>
<sequence length="867" mass="94410">MKLTHRTSRTAAVMRYQEILSYFEESERDDIDDDHDNTGEDESLRCLHCDVTFVDKQYWHNHHLYHVREPYIKVERTQINSNPPLKITLKTGKGNTFEIVSPIGSPAQPVNEIEENKKEQTAAESEETPVESERFVNETLDELQESDFGVDQESGENSTYIEYEENCVGDVTGNVELQQEETDEDRNSVHFSPNLVDTLEGNNFSESPSSSTASIDQLPVQDNFNLQPSCSTTPNVANSSPSYGNIPGGEPTPPPEPSPTGSTEYPKIKIKTTGLFKDPKPPSCTISEIISDDTTTNFNNSNVGPAWPVSSSSSNDSLKLPGSDSLLSVFNNERSNKDLSYSTNNDNEFISLDTFNERNRGSMQIYSGPNTVPTSNALDTLTGLPMQALAQQVSRLNSSNQGMHQQNVLINIQQFPTQPQQPYPVQHQPMYPPPYPTQPPLPQYSPYQPPNHLYPPYGPPPVYAAAPHLPPPPQMGQRPMRPPPHPGQNALGSSSSTSSSSESQQSSSTIPQNYRPPPNRHHSMPRGTQIGTARMSKPTVITVPGNRGPVMSLVRPRGSVLRPVRGRQLRVTTPVNGVRMPMGKRSTEKSTQPVNSSQAKKKRVDVLTPSDKDDDDCQVIYMQPKNTGLPQIENVQGGSESVENSIMKLSDSITLSLRNPSNSTAKPTGNQQQKSEATAVASVLASRGITVTPSGKPKEPASTQIPTALSLNGSSVSIVAKTSTKPSNSEQLLPTVDLTEEASAATQPAQNQGNRTGLPYRCDLCSAQYPNATGLNKHRITYHKTTGGICELGIPLVNVKLPGIMQKLCQLGITQYIPLSNAGADGLFALPVVSSKNTTGNIASLGTTQMLSLGPVRSIVRSQTSKK</sequence>
<proteinExistence type="predicted"/>
<dbReference type="InterPro" id="IPR013087">
    <property type="entry name" value="Znf_C2H2_type"/>
</dbReference>
<keyword evidence="4" id="KW-1185">Reference proteome</keyword>
<dbReference type="SMART" id="SM00355">
    <property type="entry name" value="ZnF_C2H2"/>
    <property type="match status" value="2"/>
</dbReference>
<feature type="compositionally biased region" description="Low complexity" evidence="1">
    <location>
        <begin position="418"/>
        <end position="429"/>
    </location>
</feature>
<evidence type="ECO:0000313" key="3">
    <source>
        <dbReference type="EMBL" id="KAL1500764.1"/>
    </source>
</evidence>